<dbReference type="CDD" id="cd14667">
    <property type="entry name" value="3D_containing_proteins"/>
    <property type="match status" value="1"/>
</dbReference>
<evidence type="ECO:0000313" key="2">
    <source>
        <dbReference type="EMBL" id="OPJ63887.1"/>
    </source>
</evidence>
<proteinExistence type="predicted"/>
<feature type="signal peptide" evidence="1">
    <location>
        <begin position="1"/>
        <end position="23"/>
    </location>
</feature>
<accession>A0A1V4IWU1</accession>
<dbReference type="OrthoDB" id="1754181at2"/>
<dbReference type="Proteomes" id="UP000191056">
    <property type="component" value="Unassembled WGS sequence"/>
</dbReference>
<keyword evidence="3" id="KW-1185">Reference proteome</keyword>
<comment type="caution">
    <text evidence="2">The sequence shown here is derived from an EMBL/GenBank/DDBJ whole genome shotgun (WGS) entry which is preliminary data.</text>
</comment>
<dbReference type="AlphaFoldDB" id="A0A1V4IWU1"/>
<evidence type="ECO:0000256" key="1">
    <source>
        <dbReference type="SAM" id="SignalP"/>
    </source>
</evidence>
<sequence>MLRVKMLMCSLSFIILFNTYSMSTITPFNALATDVVDEKNIKPLNNDEIQENESPLKNLQTEKMELSKIITQKESENEINKKPEEAEKNEPEWKEFILTFYTSLNSENSSAGPVTCQNKPLTHGGVANNVIPQNTNIYLEGYGQVTVNDRGSDKYFGVDNRLDVFIEREPGESDRQYYQRVNSYGVQKVNGYIVK</sequence>
<dbReference type="RefSeq" id="WP_079438979.1">
    <property type="nucleotide sequence ID" value="NZ_MZGT01000015.1"/>
</dbReference>
<keyword evidence="1" id="KW-0732">Signal</keyword>
<organism evidence="2 3">
    <name type="scientific">Clostridium chromiireducens</name>
    <dbReference type="NCBI Taxonomy" id="225345"/>
    <lineage>
        <taxon>Bacteria</taxon>
        <taxon>Bacillati</taxon>
        <taxon>Bacillota</taxon>
        <taxon>Clostridia</taxon>
        <taxon>Eubacteriales</taxon>
        <taxon>Clostridiaceae</taxon>
        <taxon>Clostridium</taxon>
    </lineage>
</organism>
<feature type="chain" id="PRO_5039690944" description="3D domain-containing protein" evidence="1">
    <location>
        <begin position="24"/>
        <end position="195"/>
    </location>
</feature>
<gene>
    <name evidence="2" type="ORF">CLCHR_14060</name>
</gene>
<evidence type="ECO:0000313" key="3">
    <source>
        <dbReference type="Proteomes" id="UP000191056"/>
    </source>
</evidence>
<name>A0A1V4IWU1_9CLOT</name>
<evidence type="ECO:0008006" key="4">
    <source>
        <dbReference type="Google" id="ProtNLM"/>
    </source>
</evidence>
<protein>
    <recommendedName>
        <fullName evidence="4">3D domain-containing protein</fullName>
    </recommendedName>
</protein>
<dbReference type="InterPro" id="IPR059180">
    <property type="entry name" value="3D_YorM"/>
</dbReference>
<reference evidence="2 3" key="1">
    <citation type="submission" date="2017-03" db="EMBL/GenBank/DDBJ databases">
        <title>Genome sequence of Clostridium chromiireducens DSM 23318.</title>
        <authorList>
            <person name="Poehlein A."/>
            <person name="Daniel R."/>
        </authorList>
    </citation>
    <scope>NUCLEOTIDE SEQUENCE [LARGE SCALE GENOMIC DNA]</scope>
    <source>
        <strain evidence="2 3">DSM 23318</strain>
    </source>
</reference>
<dbReference type="EMBL" id="MZGT01000015">
    <property type="protein sequence ID" value="OPJ63887.1"/>
    <property type="molecule type" value="Genomic_DNA"/>
</dbReference>